<dbReference type="Gene3D" id="2.60.40.1510">
    <property type="entry name" value="ntegrin, alpha v. Chain A, domain 3"/>
    <property type="match status" value="1"/>
</dbReference>
<dbReference type="InterPro" id="IPR028994">
    <property type="entry name" value="Integrin_alpha_N"/>
</dbReference>
<dbReference type="Proteomes" id="UP001153709">
    <property type="component" value="Chromosome 6"/>
</dbReference>
<keyword evidence="6 13" id="KW-0130">Cell adhesion</keyword>
<evidence type="ECO:0000256" key="8">
    <source>
        <dbReference type="ARBA" id="ARBA00023037"/>
    </source>
</evidence>
<keyword evidence="3" id="KW-0812">Transmembrane</keyword>
<reference evidence="15" key="1">
    <citation type="submission" date="2022-01" db="EMBL/GenBank/DDBJ databases">
        <authorList>
            <person name="King R."/>
        </authorList>
    </citation>
    <scope>NUCLEOTIDE SEQUENCE</scope>
</reference>
<evidence type="ECO:0000313" key="16">
    <source>
        <dbReference type="Proteomes" id="UP001153709"/>
    </source>
</evidence>
<keyword evidence="11" id="KW-0325">Glycoprotein</keyword>
<dbReference type="EMBL" id="OU898281">
    <property type="protein sequence ID" value="CAG9835896.1"/>
    <property type="molecule type" value="Genomic_DNA"/>
</dbReference>
<keyword evidence="7" id="KW-1133">Transmembrane helix</keyword>
<proteinExistence type="inferred from homology"/>
<evidence type="ECO:0000256" key="1">
    <source>
        <dbReference type="ARBA" id="ARBA00004479"/>
    </source>
</evidence>
<evidence type="ECO:0000256" key="6">
    <source>
        <dbReference type="ARBA" id="ARBA00022889"/>
    </source>
</evidence>
<feature type="signal peptide" evidence="13">
    <location>
        <begin position="1"/>
        <end position="17"/>
    </location>
</feature>
<feature type="repeat" description="FG-GAP" evidence="12">
    <location>
        <begin position="321"/>
        <end position="378"/>
    </location>
</feature>
<name>A0A9N9T7F8_DIABA</name>
<evidence type="ECO:0000256" key="5">
    <source>
        <dbReference type="ARBA" id="ARBA00022737"/>
    </source>
</evidence>
<dbReference type="InterPro" id="IPR013519">
    <property type="entry name" value="Int_alpha_beta-p"/>
</dbReference>
<comment type="similarity">
    <text evidence="2 13">Belongs to the integrin alpha chain family.</text>
</comment>
<dbReference type="SUPFAM" id="SSF69179">
    <property type="entry name" value="Integrin domains"/>
    <property type="match status" value="1"/>
</dbReference>
<feature type="chain" id="PRO_5040540415" description="Integrin alpha second immunoglobulin-like domain-containing protein" evidence="13">
    <location>
        <begin position="18"/>
        <end position="770"/>
    </location>
</feature>
<dbReference type="PANTHER" id="PTHR23220:SF83">
    <property type="entry name" value="INTEGRIN ALPHA-PS3-RELATED"/>
    <property type="match status" value="1"/>
</dbReference>
<feature type="repeat" description="FG-GAP" evidence="12">
    <location>
        <begin position="27"/>
        <end position="82"/>
    </location>
</feature>
<dbReference type="SMART" id="SM00191">
    <property type="entry name" value="Int_alpha"/>
    <property type="match status" value="5"/>
</dbReference>
<keyword evidence="8 13" id="KW-0401">Integrin</keyword>
<comment type="subcellular location">
    <subcellularLocation>
        <location evidence="1 13">Membrane</location>
        <topology evidence="1 13">Single-pass type I membrane protein</topology>
    </subcellularLocation>
</comment>
<protein>
    <recommendedName>
        <fullName evidence="14">Integrin alpha second immunoglobulin-like domain-containing protein</fullName>
    </recommendedName>
</protein>
<dbReference type="InterPro" id="IPR000413">
    <property type="entry name" value="Integrin_alpha"/>
</dbReference>
<dbReference type="GO" id="GO:0007160">
    <property type="term" value="P:cell-matrix adhesion"/>
    <property type="evidence" value="ECO:0007669"/>
    <property type="project" value="TreeGrafter"/>
</dbReference>
<evidence type="ECO:0000256" key="3">
    <source>
        <dbReference type="ARBA" id="ARBA00022692"/>
    </source>
</evidence>
<dbReference type="OrthoDB" id="6775437at2759"/>
<dbReference type="GO" id="GO:0007229">
    <property type="term" value="P:integrin-mediated signaling pathway"/>
    <property type="evidence" value="ECO:0007669"/>
    <property type="project" value="UniProtKB-KW"/>
</dbReference>
<feature type="domain" description="Integrin alpha second immunoglobulin-like" evidence="14">
    <location>
        <begin position="552"/>
        <end position="662"/>
    </location>
</feature>
<accession>A0A9N9T7F8</accession>
<dbReference type="GO" id="GO:0008305">
    <property type="term" value="C:integrin complex"/>
    <property type="evidence" value="ECO:0007669"/>
    <property type="project" value="InterPro"/>
</dbReference>
<evidence type="ECO:0000256" key="10">
    <source>
        <dbReference type="ARBA" id="ARBA00023170"/>
    </source>
</evidence>
<keyword evidence="4 13" id="KW-0732">Signal</keyword>
<keyword evidence="9" id="KW-0472">Membrane</keyword>
<dbReference type="GO" id="GO:0005178">
    <property type="term" value="F:integrin binding"/>
    <property type="evidence" value="ECO:0007669"/>
    <property type="project" value="TreeGrafter"/>
</dbReference>
<dbReference type="InterPro" id="IPR048285">
    <property type="entry name" value="Integrin_alpha_Ig-like_2"/>
</dbReference>
<dbReference type="Pfam" id="PF01839">
    <property type="entry name" value="FG-GAP"/>
    <property type="match status" value="2"/>
</dbReference>
<dbReference type="InterPro" id="IPR032695">
    <property type="entry name" value="Integrin_dom_sf"/>
</dbReference>
<dbReference type="GO" id="GO:0033627">
    <property type="term" value="P:cell adhesion mediated by integrin"/>
    <property type="evidence" value="ECO:0007669"/>
    <property type="project" value="TreeGrafter"/>
</dbReference>
<evidence type="ECO:0000256" key="2">
    <source>
        <dbReference type="ARBA" id="ARBA00008054"/>
    </source>
</evidence>
<keyword evidence="16" id="KW-1185">Reference proteome</keyword>
<dbReference type="AlphaFoldDB" id="A0A9N9T7F8"/>
<keyword evidence="5" id="KW-0677">Repeat</keyword>
<evidence type="ECO:0000256" key="11">
    <source>
        <dbReference type="ARBA" id="ARBA00023180"/>
    </source>
</evidence>
<sequence length="770" mass="85369">MMKFVVTLILIIKCVYAQNLNTNNVVELKLNNTNSNNRSYFGYSLLLQKGSPSQVIVGAPKYSNETGGAIFACELIPNKECIQYNYNISNFGSMNGNFFGQSLDGDDLVGGSFVTCGPRFTNDQSNSRRLQGICVRHNNSSRFSSDPLNIVFNRYFSRRNPSYAQIQLGFDIFYQKGKETILAGAIGATGRVNATGTIFTHNLFSNTVWAYVTDKHPDNQAFDYLGYKVGYAKYQQDEFIIGGAPRAENCIGEVLAIINRRVEKKFSGDTLGAYFGSSFLAVDLNNDTSDELFIGAPMTAGSTFDEGCVFFYSDIYATIHSTILYGSKKRGARFGTSIVNLGDINLDLFKDIAISAPFEDDGTGAVYIYMGTRFGINETFNQRLTPSTFSPVVPKVRGFGMGLSKGVDVNNDGYNDIAVGAYQSENVFVLQAKEIIIFRATLTSDINSIPVEKTSIVPTRYCIEFFPKSQLSKLTSLTFSIEISVDDVVRHRENNSILEKNREYCNTFNATAEKPEGDFVPFQISLRSDVVENVMVEGPKIVTLSIPFIHGCSSASLCKTKLSMNVLPKNTQIILGENDKLSYNVRVKNEGEPGYQCTLNITLPNELNLQNGRNCYSDNNNNNVLCMVGSKLTNMSRSINVNFYMLPTSDIAKRTIIIEFALSCLHGYNTSVDTAAIMIDIMSSPFIDGTALQDTIEIFSDDTELKKELETVHSYTVLNVGLSPVKSDIYILIPTITIEDKKLFEVVESTKNRESNKMHCLPINNPLSSK</sequence>
<evidence type="ECO:0000256" key="12">
    <source>
        <dbReference type="PROSITE-ProRule" id="PRU00803"/>
    </source>
</evidence>
<evidence type="ECO:0000259" key="14">
    <source>
        <dbReference type="Pfam" id="PF20805"/>
    </source>
</evidence>
<feature type="repeat" description="FG-GAP" evidence="12">
    <location>
        <begin position="261"/>
        <end position="320"/>
    </location>
</feature>
<dbReference type="PROSITE" id="PS51470">
    <property type="entry name" value="FG_GAP"/>
    <property type="match status" value="4"/>
</dbReference>
<evidence type="ECO:0000256" key="13">
    <source>
        <dbReference type="RuleBase" id="RU003762"/>
    </source>
</evidence>
<evidence type="ECO:0000256" key="7">
    <source>
        <dbReference type="ARBA" id="ARBA00022989"/>
    </source>
</evidence>
<dbReference type="Gene3D" id="2.130.10.130">
    <property type="entry name" value="Integrin alpha, N-terminal"/>
    <property type="match status" value="1"/>
</dbReference>
<evidence type="ECO:0000313" key="15">
    <source>
        <dbReference type="EMBL" id="CAG9835896.1"/>
    </source>
</evidence>
<feature type="repeat" description="FG-GAP" evidence="12">
    <location>
        <begin position="85"/>
        <end position="146"/>
    </location>
</feature>
<dbReference type="SUPFAM" id="SSF69318">
    <property type="entry name" value="Integrin alpha N-terminal domain"/>
    <property type="match status" value="1"/>
</dbReference>
<dbReference type="GO" id="GO:0007157">
    <property type="term" value="P:heterophilic cell-cell adhesion via plasma membrane cell adhesion molecules"/>
    <property type="evidence" value="ECO:0007669"/>
    <property type="project" value="UniProtKB-ARBA"/>
</dbReference>
<dbReference type="PRINTS" id="PR01185">
    <property type="entry name" value="INTEGRINA"/>
</dbReference>
<dbReference type="Pfam" id="PF20805">
    <property type="entry name" value="Integrin_A_Ig_2"/>
    <property type="match status" value="1"/>
</dbReference>
<dbReference type="PANTHER" id="PTHR23220">
    <property type="entry name" value="INTEGRIN ALPHA"/>
    <property type="match status" value="1"/>
</dbReference>
<gene>
    <name evidence="15" type="ORF">DIABBA_LOCUS9046</name>
</gene>
<dbReference type="GO" id="GO:0009897">
    <property type="term" value="C:external side of plasma membrane"/>
    <property type="evidence" value="ECO:0007669"/>
    <property type="project" value="TreeGrafter"/>
</dbReference>
<evidence type="ECO:0000256" key="9">
    <source>
        <dbReference type="ARBA" id="ARBA00023136"/>
    </source>
</evidence>
<evidence type="ECO:0000256" key="4">
    <source>
        <dbReference type="ARBA" id="ARBA00022729"/>
    </source>
</evidence>
<keyword evidence="10 13" id="KW-0675">Receptor</keyword>
<dbReference type="InterPro" id="IPR013517">
    <property type="entry name" value="FG-GAP"/>
</dbReference>
<organism evidence="15 16">
    <name type="scientific">Diabrotica balteata</name>
    <name type="common">Banded cucumber beetle</name>
    <dbReference type="NCBI Taxonomy" id="107213"/>
    <lineage>
        <taxon>Eukaryota</taxon>
        <taxon>Metazoa</taxon>
        <taxon>Ecdysozoa</taxon>
        <taxon>Arthropoda</taxon>
        <taxon>Hexapoda</taxon>
        <taxon>Insecta</taxon>
        <taxon>Pterygota</taxon>
        <taxon>Neoptera</taxon>
        <taxon>Endopterygota</taxon>
        <taxon>Coleoptera</taxon>
        <taxon>Polyphaga</taxon>
        <taxon>Cucujiformia</taxon>
        <taxon>Chrysomeloidea</taxon>
        <taxon>Chrysomelidae</taxon>
        <taxon>Galerucinae</taxon>
        <taxon>Diabroticina</taxon>
        <taxon>Diabroticites</taxon>
        <taxon>Diabrotica</taxon>
    </lineage>
</organism>